<dbReference type="AlphaFoldDB" id="A0A0P7AJV0"/>
<evidence type="ECO:0000313" key="1">
    <source>
        <dbReference type="EMBL" id="KPM32097.1"/>
    </source>
</evidence>
<accession>A0A0P7AJV0</accession>
<keyword evidence="2" id="KW-1185">Reference proteome</keyword>
<gene>
    <name evidence="1" type="ORF">I595_1746</name>
</gene>
<organism evidence="1 2">
    <name type="scientific">Croceitalea dokdonensis DOKDO 023</name>
    <dbReference type="NCBI Taxonomy" id="1300341"/>
    <lineage>
        <taxon>Bacteria</taxon>
        <taxon>Pseudomonadati</taxon>
        <taxon>Bacteroidota</taxon>
        <taxon>Flavobacteriia</taxon>
        <taxon>Flavobacteriales</taxon>
        <taxon>Flavobacteriaceae</taxon>
        <taxon>Croceitalea</taxon>
    </lineage>
</organism>
<name>A0A0P7AJV0_9FLAO</name>
<evidence type="ECO:0000313" key="2">
    <source>
        <dbReference type="Proteomes" id="UP000050280"/>
    </source>
</evidence>
<reference evidence="1 2" key="1">
    <citation type="submission" date="2015-09" db="EMBL/GenBank/DDBJ databases">
        <title>Genome sequence of the marine flavobacterium Croceitalea dokdonensis DOKDO 023 that contains proton- and sodium-pumping rhodopsins.</title>
        <authorList>
            <person name="Kwon S.-K."/>
            <person name="Lee H.K."/>
            <person name="Kwak M.-J."/>
            <person name="Kim J.F."/>
        </authorList>
    </citation>
    <scope>NUCLEOTIDE SEQUENCE [LARGE SCALE GENOMIC DNA]</scope>
    <source>
        <strain evidence="1 2">DOKDO 023</strain>
    </source>
</reference>
<protein>
    <submittedName>
        <fullName evidence="1">Uncharacterized protein</fullName>
    </submittedName>
</protein>
<dbReference type="Proteomes" id="UP000050280">
    <property type="component" value="Unassembled WGS sequence"/>
</dbReference>
<comment type="caution">
    <text evidence="1">The sequence shown here is derived from an EMBL/GenBank/DDBJ whole genome shotgun (WGS) entry which is preliminary data.</text>
</comment>
<sequence>MIFIENFKTKKVHQPVVHFECFLDLKPPVGVFSGRKSIENKVPWLKF</sequence>
<proteinExistence type="predicted"/>
<dbReference type="EMBL" id="LDJX01000003">
    <property type="protein sequence ID" value="KPM32097.1"/>
    <property type="molecule type" value="Genomic_DNA"/>
</dbReference>